<evidence type="ECO:0000313" key="1">
    <source>
        <dbReference type="EMBL" id="SPP80172.1"/>
    </source>
</evidence>
<keyword evidence="2" id="KW-1185">Reference proteome</keyword>
<accession>A0A3B0JIM7</accession>
<dbReference type="AlphaFoldDB" id="A0A3B0JIM7"/>
<dbReference type="STRING" id="7266.A0A3B0JIM7"/>
<sequence>MDDEPVDAGVCLILVAVQAQCSLLFADLVGNRSEPQAFPCRCFGAPAYTSHFHGKLYKYFDTKFSYANATLAMWPCMYMYICGVSTYLHEAILFEAAVHYSAINMPRKKNEDFYKKYGFTAKCENGKYSATCLFCQKELQNTALTRLSLHRQTCDQKRALSETQSMYLERRARPSLRITHEDADGGIDHGNEGKEIIVKIQEFLDDCEDDPDADGQGQQTVIKCEVSEHCSPHINSSNEDYQADAMEYEITGVQDNREYVEFLDEYKEVMQSLDNSANNTEANYAENRPKNNLASLKAEKVRAEIKQFRSKTQFLTTETENLKLERTLSLLKIQKLRLEIDSLRAQS</sequence>
<proteinExistence type="predicted"/>
<organism evidence="1 2">
    <name type="scientific">Drosophila guanche</name>
    <name type="common">Fruit fly</name>
    <dbReference type="NCBI Taxonomy" id="7266"/>
    <lineage>
        <taxon>Eukaryota</taxon>
        <taxon>Metazoa</taxon>
        <taxon>Ecdysozoa</taxon>
        <taxon>Arthropoda</taxon>
        <taxon>Hexapoda</taxon>
        <taxon>Insecta</taxon>
        <taxon>Pterygota</taxon>
        <taxon>Neoptera</taxon>
        <taxon>Endopterygota</taxon>
        <taxon>Diptera</taxon>
        <taxon>Brachycera</taxon>
        <taxon>Muscomorpha</taxon>
        <taxon>Ephydroidea</taxon>
        <taxon>Drosophilidae</taxon>
        <taxon>Drosophila</taxon>
        <taxon>Sophophora</taxon>
    </lineage>
</organism>
<name>A0A3B0JIM7_DROGU</name>
<dbReference type="Proteomes" id="UP000268350">
    <property type="component" value="Unassembled WGS sequence"/>
</dbReference>
<dbReference type="OrthoDB" id="6346437at2759"/>
<dbReference type="OMA" id="HGFTANF"/>
<dbReference type="EMBL" id="OUUW01000005">
    <property type="protein sequence ID" value="SPP80172.1"/>
    <property type="molecule type" value="Genomic_DNA"/>
</dbReference>
<evidence type="ECO:0000313" key="2">
    <source>
        <dbReference type="Proteomes" id="UP000268350"/>
    </source>
</evidence>
<reference evidence="2" key="1">
    <citation type="submission" date="2018-01" db="EMBL/GenBank/DDBJ databases">
        <authorList>
            <person name="Alioto T."/>
            <person name="Alioto T."/>
        </authorList>
    </citation>
    <scope>NUCLEOTIDE SEQUENCE [LARGE SCALE GENOMIC DNA]</scope>
</reference>
<protein>
    <submittedName>
        <fullName evidence="1">Uncharacterized protein</fullName>
    </submittedName>
</protein>
<gene>
    <name evidence="1" type="ORF">DGUA_6G005037</name>
</gene>